<dbReference type="CDD" id="cd06564">
    <property type="entry name" value="GH20_DspB_LnbB-like"/>
    <property type="match status" value="1"/>
</dbReference>
<feature type="domain" description="Beta-hexosaminidase bacterial type N-terminal" evidence="6">
    <location>
        <begin position="86"/>
        <end position="156"/>
    </location>
</feature>
<dbReference type="InterPro" id="IPR025705">
    <property type="entry name" value="Beta_hexosaminidase_sua/sub"/>
</dbReference>
<evidence type="ECO:0000313" key="8">
    <source>
        <dbReference type="Proteomes" id="UP000773462"/>
    </source>
</evidence>
<dbReference type="Pfam" id="PF02838">
    <property type="entry name" value="Glyco_hydro_20b"/>
    <property type="match status" value="1"/>
</dbReference>
<evidence type="ECO:0000256" key="1">
    <source>
        <dbReference type="ARBA" id="ARBA00006285"/>
    </source>
</evidence>
<accession>A0ABS4NQD0</accession>
<sequence>MDTDMNMGEPLERHTANNGPLTGGQQQTAAASGEPWRLSAGSKTRIVDNARSDNNSVLNETVFIVLGEFSGILTPVDQIVTVVHGETETPALGDIVIELTDLEAAGDMDSKEAYVIDIGHYTKITASSERAVMYGLRTLLQRLADEGSVSCGTITDSPVMPERALHIDIGRKFYSEDWLLERIREMSRLRLNTLQLHFSENEGFRLMSQSHPEVVSEQALSKQEMKAIILEAQRYHVDIIPSLDSPGHLGQALRTHPEWLLKDSAGTPAPGALDITNPAARRFVLDLIDEYAELFAGSRYFHIGGDEFINFAEFDKYPQLAEYARNVLNISGGTGVDTYIDYLNEVAEHLESRGWTVRAWNDGLYRADQTQRVAPKPSIQITYWTKWHPMMAPVEDILAKGHQVINYNDGYLYYVLGEHAGYTYPTAEKIRTSWHPGLFPARTGEAKQEYTGAYPRELVGTTFSIWSDKPEAQTEAEVASSLRGPLRAMAELAWLGKQDASE</sequence>
<feature type="region of interest" description="Disordered" evidence="4">
    <location>
        <begin position="1"/>
        <end position="36"/>
    </location>
</feature>
<evidence type="ECO:0000259" key="5">
    <source>
        <dbReference type="Pfam" id="PF00728"/>
    </source>
</evidence>
<organism evidence="7 8">
    <name type="scientific">Paenibacillus silagei</name>
    <dbReference type="NCBI Taxonomy" id="1670801"/>
    <lineage>
        <taxon>Bacteria</taxon>
        <taxon>Bacillati</taxon>
        <taxon>Bacillota</taxon>
        <taxon>Bacilli</taxon>
        <taxon>Bacillales</taxon>
        <taxon>Paenibacillaceae</taxon>
        <taxon>Paenibacillus</taxon>
    </lineage>
</organism>
<dbReference type="PANTHER" id="PTHR43678:SF1">
    <property type="entry name" value="BETA-N-ACETYLHEXOSAMINIDASE"/>
    <property type="match status" value="1"/>
</dbReference>
<evidence type="ECO:0000256" key="2">
    <source>
        <dbReference type="ARBA" id="ARBA00022801"/>
    </source>
</evidence>
<keyword evidence="2 7" id="KW-0378">Hydrolase</keyword>
<dbReference type="InterPro" id="IPR015882">
    <property type="entry name" value="HEX_bac_N"/>
</dbReference>
<evidence type="ECO:0000256" key="4">
    <source>
        <dbReference type="SAM" id="MobiDB-lite"/>
    </source>
</evidence>
<evidence type="ECO:0000256" key="3">
    <source>
        <dbReference type="ARBA" id="ARBA00023295"/>
    </source>
</evidence>
<dbReference type="InterPro" id="IPR029018">
    <property type="entry name" value="Hex-like_dom2"/>
</dbReference>
<comment type="similarity">
    <text evidence="1">Belongs to the glycosyl hydrolase 20 family.</text>
</comment>
<keyword evidence="3 7" id="KW-0326">Glycosidase</keyword>
<proteinExistence type="inferred from homology"/>
<name>A0ABS4NQD0_9BACL</name>
<dbReference type="SUPFAM" id="SSF55545">
    <property type="entry name" value="beta-N-acetylhexosaminidase-like domain"/>
    <property type="match status" value="1"/>
</dbReference>
<reference evidence="7 8" key="1">
    <citation type="submission" date="2021-03" db="EMBL/GenBank/DDBJ databases">
        <title>Genomic Encyclopedia of Type Strains, Phase IV (KMG-IV): sequencing the most valuable type-strain genomes for metagenomic binning, comparative biology and taxonomic classification.</title>
        <authorList>
            <person name="Goeker M."/>
        </authorList>
    </citation>
    <scope>NUCLEOTIDE SEQUENCE [LARGE SCALE GENOMIC DNA]</scope>
    <source>
        <strain evidence="7 8">DSM 101953</strain>
    </source>
</reference>
<dbReference type="Gene3D" id="3.30.379.10">
    <property type="entry name" value="Chitobiase/beta-hexosaminidase domain 2-like"/>
    <property type="match status" value="1"/>
</dbReference>
<feature type="domain" description="Glycoside hydrolase family 20 catalytic" evidence="5">
    <location>
        <begin position="163"/>
        <end position="495"/>
    </location>
</feature>
<dbReference type="RefSeq" id="WP_245368078.1">
    <property type="nucleotide sequence ID" value="NZ_JAGGLV010000004.1"/>
</dbReference>
<dbReference type="PRINTS" id="PR00738">
    <property type="entry name" value="GLHYDRLASE20"/>
</dbReference>
<dbReference type="Proteomes" id="UP000773462">
    <property type="component" value="Unassembled WGS sequence"/>
</dbReference>
<comment type="caution">
    <text evidence="7">The sequence shown here is derived from an EMBL/GenBank/DDBJ whole genome shotgun (WGS) entry which is preliminary data.</text>
</comment>
<evidence type="ECO:0000259" key="6">
    <source>
        <dbReference type="Pfam" id="PF02838"/>
    </source>
</evidence>
<dbReference type="InterPro" id="IPR017853">
    <property type="entry name" value="GH"/>
</dbReference>
<dbReference type="SUPFAM" id="SSF51445">
    <property type="entry name" value="(Trans)glycosidases"/>
    <property type="match status" value="1"/>
</dbReference>
<feature type="compositionally biased region" description="Polar residues" evidence="4">
    <location>
        <begin position="16"/>
        <end position="30"/>
    </location>
</feature>
<dbReference type="PANTHER" id="PTHR43678">
    <property type="entry name" value="PUTATIVE (AFU_ORTHOLOGUE AFUA_2G00640)-RELATED"/>
    <property type="match status" value="1"/>
</dbReference>
<dbReference type="InterPro" id="IPR052764">
    <property type="entry name" value="GH20_Enzymes"/>
</dbReference>
<gene>
    <name evidence="7" type="ORF">J2Z70_001751</name>
</gene>
<dbReference type="Pfam" id="PF00728">
    <property type="entry name" value="Glyco_hydro_20"/>
    <property type="match status" value="1"/>
</dbReference>
<dbReference type="Gene3D" id="3.20.20.80">
    <property type="entry name" value="Glycosidases"/>
    <property type="match status" value="1"/>
</dbReference>
<dbReference type="EC" id="3.2.1.52" evidence="7"/>
<dbReference type="EMBL" id="JAGGLV010000004">
    <property type="protein sequence ID" value="MBP2111610.1"/>
    <property type="molecule type" value="Genomic_DNA"/>
</dbReference>
<evidence type="ECO:0000313" key="7">
    <source>
        <dbReference type="EMBL" id="MBP2111610.1"/>
    </source>
</evidence>
<dbReference type="InterPro" id="IPR015883">
    <property type="entry name" value="Glyco_hydro_20_cat"/>
</dbReference>
<protein>
    <submittedName>
        <fullName evidence="7">Hexosaminidase</fullName>
        <ecNumber evidence="7">3.2.1.52</ecNumber>
    </submittedName>
</protein>
<keyword evidence="8" id="KW-1185">Reference proteome</keyword>
<dbReference type="GO" id="GO:0004563">
    <property type="term" value="F:beta-N-acetylhexosaminidase activity"/>
    <property type="evidence" value="ECO:0007669"/>
    <property type="project" value="UniProtKB-EC"/>
</dbReference>